<feature type="compositionally biased region" description="Low complexity" evidence="4">
    <location>
        <begin position="209"/>
        <end position="220"/>
    </location>
</feature>
<dbReference type="Proteomes" id="UP000054937">
    <property type="component" value="Unassembled WGS sequence"/>
</dbReference>
<feature type="compositionally biased region" description="Basic residues" evidence="4">
    <location>
        <begin position="813"/>
        <end position="827"/>
    </location>
</feature>
<feature type="region of interest" description="Disordered" evidence="4">
    <location>
        <begin position="739"/>
        <end position="879"/>
    </location>
</feature>
<dbReference type="SUPFAM" id="SSF50985">
    <property type="entry name" value="RCC1/BLIP-II"/>
    <property type="match status" value="1"/>
</dbReference>
<feature type="compositionally biased region" description="Basic and acidic residues" evidence="4">
    <location>
        <begin position="22"/>
        <end position="39"/>
    </location>
</feature>
<dbReference type="OMA" id="HTCCANT"/>
<evidence type="ECO:0000256" key="2">
    <source>
        <dbReference type="ARBA" id="ARBA00022737"/>
    </source>
</evidence>
<feature type="region of interest" description="Disordered" evidence="4">
    <location>
        <begin position="1"/>
        <end position="123"/>
    </location>
</feature>
<gene>
    <name evidence="6" type="ORF">PPERSA_03720</name>
</gene>
<name>A0A0V0QHH6_PSEPJ</name>
<evidence type="ECO:0000313" key="7">
    <source>
        <dbReference type="Proteomes" id="UP000054937"/>
    </source>
</evidence>
<dbReference type="Pfam" id="PF25390">
    <property type="entry name" value="WD40_RLD"/>
    <property type="match status" value="1"/>
</dbReference>
<dbReference type="InterPro" id="IPR058923">
    <property type="entry name" value="RCC1-like_dom"/>
</dbReference>
<keyword evidence="1" id="KW-0344">Guanine-nucleotide releasing factor</keyword>
<reference evidence="6 7" key="1">
    <citation type="journal article" date="2015" name="Sci. Rep.">
        <title>Genome of the facultative scuticociliatosis pathogen Pseudocohnilembus persalinus provides insight into its virulence through horizontal gene transfer.</title>
        <authorList>
            <person name="Xiong J."/>
            <person name="Wang G."/>
            <person name="Cheng J."/>
            <person name="Tian M."/>
            <person name="Pan X."/>
            <person name="Warren A."/>
            <person name="Jiang C."/>
            <person name="Yuan D."/>
            <person name="Miao W."/>
        </authorList>
    </citation>
    <scope>NUCLEOTIDE SEQUENCE [LARGE SCALE GENOMIC DNA]</scope>
    <source>
        <strain evidence="6">36N120E</strain>
    </source>
</reference>
<proteinExistence type="predicted"/>
<comment type="caution">
    <text evidence="6">The sequence shown here is derived from an EMBL/GenBank/DDBJ whole genome shotgun (WGS) entry which is preliminary data.</text>
</comment>
<feature type="domain" description="RCC1-like" evidence="5">
    <location>
        <begin position="280"/>
        <end position="707"/>
    </location>
</feature>
<dbReference type="PRINTS" id="PR00633">
    <property type="entry name" value="RCCNDNSATION"/>
</dbReference>
<evidence type="ECO:0000256" key="3">
    <source>
        <dbReference type="PROSITE-ProRule" id="PRU00235"/>
    </source>
</evidence>
<feature type="compositionally biased region" description="Low complexity" evidence="4">
    <location>
        <begin position="154"/>
        <end position="167"/>
    </location>
</feature>
<sequence length="879" mass="102026">MANMFQNQDMDQQINNQSKIAVNEKKMSIEINNEEEKVNEINNNDQQKVDETSQKLQEKEIQSVQIQQNSEMRKKSDDLKICEEVQMDKMGDEGQYQIHEDKSQQKENQQKKDEVKKSSESEILRKKSEELKICEEIQMEKMTEEGQGHIVSEVKQAQKSSQNSKKNSVQKKDVKSQENKKEDEQIQKQKKSEEIKMSEEIQKEKMMEEGQAQQKVQQQNQDEKCQSSEAQKRKASEDKKQDKNQQKQQQQVLDKKQQQQVKQQQVQKQQEISQDQVQTLYALGSAECDQFYIGEEDENGDPIMHQKRPFQINYFSDRNILIHKIICGGLHTVALTTYGDVYTWGCNDSGALGRITNSSEEEDKLNPDGQCSLPGRVQFPGDYKFDLISAGDSHTCCANTQHNILFQWGNFRDNKGEMFKTKNLPERIGEKELKNKQLTKVVSGGNHLFILASETLFAWGDPDTCVLGRKPTDRHRKEQVNRIESIQKQVKDVWTGGYHGFLKKERKRKNIETGQQELVNLYYSWGLNKNGQLGIDSEEDMSVLQQEIVAFRGKNMVQFNGGEHHSMAIDDQGQLYVWGKNDEGQLGLGESLDDLIDLGVYTQEEIDKIKDESEKKRKYTEVRKPVKLEIMNKDEEELQVKEIHCGTNFSYAFTTNEDYQLYSWGMGLNFVLGSRGETTRYKPWNLFQDKVLNDEQVQQLALSSQHVNYITSESPIPPPLNKEAIKNVDFTDPRKIEEEKEKERLKEEEKLQKSKIREQKKQEREEKQQQLKEEREERGRSKIKESKKMEEEEKNKSKIFKKQQEQQQQKQKQSSRSKSSKQVNKKQVKQDQSRSKSKGKVAAVSSKKSTAGPQKRKIKDSLEGKQTAKGLKGVKKSKK</sequence>
<dbReference type="EMBL" id="LDAU01000168">
    <property type="protein sequence ID" value="KRX01636.1"/>
    <property type="molecule type" value="Genomic_DNA"/>
</dbReference>
<dbReference type="Gene3D" id="2.130.10.30">
    <property type="entry name" value="Regulator of chromosome condensation 1/beta-lactamase-inhibitor protein II"/>
    <property type="match status" value="1"/>
</dbReference>
<feature type="repeat" description="RCC1" evidence="3">
    <location>
        <begin position="573"/>
        <end position="656"/>
    </location>
</feature>
<keyword evidence="2" id="KW-0677">Repeat</keyword>
<protein>
    <submittedName>
        <fullName evidence="6">Regulator of chromosome condensation 1/beta-lactamase-inhibitor protein II</fullName>
    </submittedName>
</protein>
<feature type="compositionally biased region" description="Low complexity" evidence="4">
    <location>
        <begin position="840"/>
        <end position="849"/>
    </location>
</feature>
<dbReference type="AlphaFoldDB" id="A0A0V0QHH6"/>
<feature type="region of interest" description="Disordered" evidence="4">
    <location>
        <begin position="143"/>
        <end position="254"/>
    </location>
</feature>
<dbReference type="InParanoid" id="A0A0V0QHH6"/>
<evidence type="ECO:0000313" key="6">
    <source>
        <dbReference type="EMBL" id="KRX01636.1"/>
    </source>
</evidence>
<dbReference type="InterPro" id="IPR009091">
    <property type="entry name" value="RCC1/BLIP-II"/>
</dbReference>
<feature type="repeat" description="RCC1" evidence="3">
    <location>
        <begin position="339"/>
        <end position="401"/>
    </location>
</feature>
<accession>A0A0V0QHH6</accession>
<feature type="repeat" description="RCC1" evidence="3">
    <location>
        <begin position="520"/>
        <end position="572"/>
    </location>
</feature>
<dbReference type="InterPro" id="IPR000408">
    <property type="entry name" value="Reg_chr_condens"/>
</dbReference>
<feature type="compositionally biased region" description="Basic and acidic residues" evidence="4">
    <location>
        <begin position="47"/>
        <end position="61"/>
    </location>
</feature>
<dbReference type="PROSITE" id="PS00625">
    <property type="entry name" value="RCC1_1"/>
    <property type="match status" value="1"/>
</dbReference>
<dbReference type="InterPro" id="IPR051553">
    <property type="entry name" value="Ran_GTPase-activating"/>
</dbReference>
<feature type="repeat" description="RCC1" evidence="3">
    <location>
        <begin position="278"/>
        <end position="338"/>
    </location>
</feature>
<feature type="compositionally biased region" description="Basic and acidic residues" evidence="4">
    <location>
        <begin position="221"/>
        <end position="245"/>
    </location>
</feature>
<dbReference type="PANTHER" id="PTHR45982:SF1">
    <property type="entry name" value="REGULATOR OF CHROMOSOME CONDENSATION"/>
    <property type="match status" value="1"/>
</dbReference>
<dbReference type="PANTHER" id="PTHR45982">
    <property type="entry name" value="REGULATOR OF CHROMOSOME CONDENSATION"/>
    <property type="match status" value="1"/>
</dbReference>
<dbReference type="GO" id="GO:0005085">
    <property type="term" value="F:guanyl-nucleotide exchange factor activity"/>
    <property type="evidence" value="ECO:0007669"/>
    <property type="project" value="TreeGrafter"/>
</dbReference>
<evidence type="ECO:0000256" key="1">
    <source>
        <dbReference type="ARBA" id="ARBA00022658"/>
    </source>
</evidence>
<feature type="compositionally biased region" description="Basic and acidic residues" evidence="4">
    <location>
        <begin position="739"/>
        <end position="796"/>
    </location>
</feature>
<dbReference type="GO" id="GO:0005737">
    <property type="term" value="C:cytoplasm"/>
    <property type="evidence" value="ECO:0007669"/>
    <property type="project" value="TreeGrafter"/>
</dbReference>
<dbReference type="PROSITE" id="PS50012">
    <property type="entry name" value="RCC1_3"/>
    <property type="match status" value="5"/>
</dbReference>
<feature type="compositionally biased region" description="Low complexity" evidence="4">
    <location>
        <begin position="1"/>
        <end position="17"/>
    </location>
</feature>
<feature type="compositionally biased region" description="Basic and acidic residues" evidence="4">
    <location>
        <begin position="71"/>
        <end position="123"/>
    </location>
</feature>
<feature type="repeat" description="RCC1" evidence="3">
    <location>
        <begin position="403"/>
        <end position="454"/>
    </location>
</feature>
<evidence type="ECO:0000259" key="5">
    <source>
        <dbReference type="Pfam" id="PF25390"/>
    </source>
</evidence>
<evidence type="ECO:0000256" key="4">
    <source>
        <dbReference type="SAM" id="MobiDB-lite"/>
    </source>
</evidence>
<keyword evidence="7" id="KW-1185">Reference proteome</keyword>
<organism evidence="6 7">
    <name type="scientific">Pseudocohnilembus persalinus</name>
    <name type="common">Ciliate</name>
    <dbReference type="NCBI Taxonomy" id="266149"/>
    <lineage>
        <taxon>Eukaryota</taxon>
        <taxon>Sar</taxon>
        <taxon>Alveolata</taxon>
        <taxon>Ciliophora</taxon>
        <taxon>Intramacronucleata</taxon>
        <taxon>Oligohymenophorea</taxon>
        <taxon>Scuticociliatia</taxon>
        <taxon>Philasterida</taxon>
        <taxon>Pseudocohnilembidae</taxon>
        <taxon>Pseudocohnilembus</taxon>
    </lineage>
</organism>
<dbReference type="OrthoDB" id="10256179at2759"/>
<feature type="compositionally biased region" description="Basic and acidic residues" evidence="4">
    <location>
        <begin position="170"/>
        <end position="208"/>
    </location>
</feature>